<evidence type="ECO:0000256" key="6">
    <source>
        <dbReference type="SAM" id="MobiDB-lite"/>
    </source>
</evidence>
<feature type="region of interest" description="Disordered" evidence="6">
    <location>
        <begin position="791"/>
        <end position="815"/>
    </location>
</feature>
<dbReference type="SUPFAM" id="SSF56112">
    <property type="entry name" value="Protein kinase-like (PK-like)"/>
    <property type="match status" value="1"/>
</dbReference>
<evidence type="ECO:0000256" key="4">
    <source>
        <dbReference type="ARBA" id="ARBA00022777"/>
    </source>
</evidence>
<proteinExistence type="predicted"/>
<dbReference type="EMBL" id="HBNR01058441">
    <property type="protein sequence ID" value="CAE4626322.1"/>
    <property type="molecule type" value="Transcribed_RNA"/>
</dbReference>
<evidence type="ECO:0000259" key="7">
    <source>
        <dbReference type="PROSITE" id="PS50011"/>
    </source>
</evidence>
<feature type="domain" description="Protein kinase" evidence="7">
    <location>
        <begin position="387"/>
        <end position="667"/>
    </location>
</feature>
<dbReference type="CDD" id="cd14498">
    <property type="entry name" value="DSP"/>
    <property type="match status" value="1"/>
</dbReference>
<dbReference type="PROSITE" id="PS50054">
    <property type="entry name" value="TYR_PHOSPHATASE_DUAL"/>
    <property type="match status" value="1"/>
</dbReference>
<evidence type="ECO:0000313" key="10">
    <source>
        <dbReference type="EMBL" id="CAE4626322.1"/>
    </source>
</evidence>
<evidence type="ECO:0000256" key="1">
    <source>
        <dbReference type="ARBA" id="ARBA00022527"/>
    </source>
</evidence>
<dbReference type="InterPro" id="IPR020422">
    <property type="entry name" value="TYR_PHOSPHATASE_DUAL_dom"/>
</dbReference>
<reference evidence="10" key="1">
    <citation type="submission" date="2021-01" db="EMBL/GenBank/DDBJ databases">
        <authorList>
            <person name="Corre E."/>
            <person name="Pelletier E."/>
            <person name="Niang G."/>
            <person name="Scheremetjew M."/>
            <person name="Finn R."/>
            <person name="Kale V."/>
            <person name="Holt S."/>
            <person name="Cochrane G."/>
            <person name="Meng A."/>
            <person name="Brown T."/>
            <person name="Cohen L."/>
        </authorList>
    </citation>
    <scope>NUCLEOTIDE SEQUENCE</scope>
    <source>
        <strain evidence="10">CCMP3105</strain>
    </source>
</reference>
<feature type="domain" description="Tyrosine-protein phosphatase" evidence="8">
    <location>
        <begin position="125"/>
        <end position="280"/>
    </location>
</feature>
<dbReference type="GO" id="GO:0004674">
    <property type="term" value="F:protein serine/threonine kinase activity"/>
    <property type="evidence" value="ECO:0007669"/>
    <property type="project" value="UniProtKB-KW"/>
</dbReference>
<dbReference type="InterPro" id="IPR000719">
    <property type="entry name" value="Prot_kinase_dom"/>
</dbReference>
<dbReference type="SMART" id="SM00195">
    <property type="entry name" value="DSPc"/>
    <property type="match status" value="1"/>
</dbReference>
<dbReference type="InterPro" id="IPR046342">
    <property type="entry name" value="CBS_dom_sf"/>
</dbReference>
<sequence>MGKALASPAPEDAPAPPDGGCSGLRAAGAAVLTWLTRWGAGAAARPAAEPTMGPSSPSRKKCASCGFFVEEFGRGTRGVQLCRSCIRQEDEERLAPFTSEERAGLDLVSSVLEGVSWRYWKPGEQPAELLDWLYLGDLREVLDVELLASKGITAVLNLINWWELTALLPEDTDLSYIFSTRDVLYKEVDSEDRLFYKMVENCWPAAEAFLQRCRDEGRRVIVNCAAGHNRSACICVCWFLVREKMTLLAALEHVQQRRGTIISNHGFRLQLVRLALELHRLGEPSGVAGKMRSESIDDADAGAAEGHLMQRIISSKRFSAKYSENSQNFSEVASATRRLSVRVRAKKGGSISDKVQGLVSQRKLSMELLACLVHWNKSFLADYVYTSTPPTVVGSGFSGDVVLCRRKNTSEDDVRALRCVKRFYHGNMIPDHLEKLMNEAVIYLSLEHPLIARLFDVYEDEEETSLVMQYCAGGTLEDMLDTSGPFSEGEFQNHAVQMLRVVNYIHRAGFVHRDIKPRNWVYEADKSRVKLIDFGFSVKRLLASDGDGSGGGGLTGCMGTLGYLAPEVVHDRLDTGYTEKCDIWSLGVVFFELFSGEHAFQRERGTCDGYTQEVTLREIEEVTEEALEKLLRRVPAGEAARAFLRRMLTKDPTQRPSAQELLEDPYLAEARATLRKPSRALSPTEVLRRFRSYGEASAPTRASMLAMARSPTRLPWSQFVELRTTFDLVDSKDLTGVVNLEAFLAVVAPGGGESEQREARRLWEAVCGEQESLSYCEFLAALLPRIEDAFEDTTPSEPKSPKEPTPVNHTRGPRSWDPSLPVSAYLTLLEPKRLGRKSVGDMIFDENTPMLDVVRVMIEMHFRWVVVRYRSGRHEFFDYMDINHRLVTVSQKLERGSRLASAMSTLSSMPVGVFANCSGYSKFVPVGASTPLRDILQLISGSGRGTGGKAEVHRVPIVNANGQVIEVFSCLSFLELAMRFRTPSAVLKSRGSRIFDSRDTILEASVQHDTTVLNGLQVLDAQHLTVCPVTSRELSGDLGGVAVVGVISVSDLKWVVHSGNFGILDSSITDFLTWRNEVSACSEAEMYSLRNQGRYKCVSVDAEESLYVLATKLLASRLQRIFLSSEEIARIVGIVSSRDILVEVYGELELQSSLMDEKFPRNGSHLSLSAAM</sequence>
<name>A0A7S4RWD1_9DINO</name>
<evidence type="ECO:0000259" key="8">
    <source>
        <dbReference type="PROSITE" id="PS50054"/>
    </source>
</evidence>
<dbReference type="InterPro" id="IPR000387">
    <property type="entry name" value="Tyr_Pase_dom"/>
</dbReference>
<keyword evidence="1" id="KW-0723">Serine/threonine-protein kinase</keyword>
<evidence type="ECO:0000256" key="2">
    <source>
        <dbReference type="ARBA" id="ARBA00022679"/>
    </source>
</evidence>
<gene>
    <name evidence="10" type="ORF">AMON00008_LOCUS41111</name>
</gene>
<dbReference type="SUPFAM" id="SSF54631">
    <property type="entry name" value="CBS-domain pair"/>
    <property type="match status" value="2"/>
</dbReference>
<dbReference type="PROSITE" id="PS50056">
    <property type="entry name" value="TYR_PHOSPHATASE_2"/>
    <property type="match status" value="1"/>
</dbReference>
<dbReference type="PANTHER" id="PTHR24349">
    <property type="entry name" value="SERINE/THREONINE-PROTEIN KINASE"/>
    <property type="match status" value="1"/>
</dbReference>
<keyword evidence="5" id="KW-0067">ATP-binding</keyword>
<evidence type="ECO:0000256" key="5">
    <source>
        <dbReference type="ARBA" id="ARBA00022840"/>
    </source>
</evidence>
<evidence type="ECO:0008006" key="11">
    <source>
        <dbReference type="Google" id="ProtNLM"/>
    </source>
</evidence>
<dbReference type="Gene3D" id="3.10.580.10">
    <property type="entry name" value="CBS-domain"/>
    <property type="match status" value="1"/>
</dbReference>
<dbReference type="InterPro" id="IPR029021">
    <property type="entry name" value="Prot-tyrosine_phosphatase-like"/>
</dbReference>
<organism evidence="10">
    <name type="scientific">Alexandrium monilatum</name>
    <dbReference type="NCBI Taxonomy" id="311494"/>
    <lineage>
        <taxon>Eukaryota</taxon>
        <taxon>Sar</taxon>
        <taxon>Alveolata</taxon>
        <taxon>Dinophyceae</taxon>
        <taxon>Gonyaulacales</taxon>
        <taxon>Pyrocystaceae</taxon>
        <taxon>Alexandrium</taxon>
    </lineage>
</organism>
<dbReference type="SMART" id="SM00220">
    <property type="entry name" value="S_TKc"/>
    <property type="match status" value="1"/>
</dbReference>
<keyword evidence="4" id="KW-0418">Kinase</keyword>
<dbReference type="InterPro" id="IPR050205">
    <property type="entry name" value="CDPK_Ser/Thr_kinases"/>
</dbReference>
<evidence type="ECO:0000259" key="9">
    <source>
        <dbReference type="PROSITE" id="PS50056"/>
    </source>
</evidence>
<dbReference type="PROSITE" id="PS50011">
    <property type="entry name" value="PROTEIN_KINASE_DOM"/>
    <property type="match status" value="1"/>
</dbReference>
<dbReference type="GO" id="GO:0005524">
    <property type="term" value="F:ATP binding"/>
    <property type="evidence" value="ECO:0007669"/>
    <property type="project" value="UniProtKB-KW"/>
</dbReference>
<dbReference type="Gene3D" id="3.90.190.10">
    <property type="entry name" value="Protein tyrosine phosphatase superfamily"/>
    <property type="match status" value="1"/>
</dbReference>
<feature type="region of interest" description="Disordered" evidence="6">
    <location>
        <begin position="1"/>
        <end position="21"/>
    </location>
</feature>
<dbReference type="AlphaFoldDB" id="A0A7S4RWD1"/>
<dbReference type="SUPFAM" id="SSF52799">
    <property type="entry name" value="(Phosphotyrosine protein) phosphatases II"/>
    <property type="match status" value="1"/>
</dbReference>
<keyword evidence="3" id="KW-0547">Nucleotide-binding</keyword>
<accession>A0A7S4RWD1</accession>
<feature type="domain" description="Tyrosine specific protein phosphatases" evidence="9">
    <location>
        <begin position="193"/>
        <end position="264"/>
    </location>
</feature>
<dbReference type="Pfam" id="PF00782">
    <property type="entry name" value="DSPc"/>
    <property type="match status" value="1"/>
</dbReference>
<keyword evidence="2" id="KW-0808">Transferase</keyword>
<feature type="compositionally biased region" description="Low complexity" evidence="6">
    <location>
        <begin position="1"/>
        <end position="10"/>
    </location>
</feature>
<evidence type="ECO:0000256" key="3">
    <source>
        <dbReference type="ARBA" id="ARBA00022741"/>
    </source>
</evidence>
<dbReference type="InterPro" id="IPR000340">
    <property type="entry name" value="Dual-sp_phosphatase_cat-dom"/>
</dbReference>
<dbReference type="Pfam" id="PF00069">
    <property type="entry name" value="Pkinase"/>
    <property type="match status" value="1"/>
</dbReference>
<protein>
    <recommendedName>
        <fullName evidence="11">Protein kinase domain-containing protein</fullName>
    </recommendedName>
</protein>
<dbReference type="Gene3D" id="1.10.510.10">
    <property type="entry name" value="Transferase(Phosphotransferase) domain 1"/>
    <property type="match status" value="1"/>
</dbReference>
<dbReference type="InterPro" id="IPR011009">
    <property type="entry name" value="Kinase-like_dom_sf"/>
</dbReference>